<comment type="caution">
    <text evidence="3">The sequence shown here is derived from an EMBL/GenBank/DDBJ whole genome shotgun (WGS) entry which is preliminary data.</text>
</comment>
<feature type="region of interest" description="Disordered" evidence="1">
    <location>
        <begin position="1277"/>
        <end position="1338"/>
    </location>
</feature>
<accession>A0ABQ6HAA6</accession>
<dbReference type="PANTHER" id="PTHR38690">
    <property type="entry name" value="PROTEASE-RELATED"/>
    <property type="match status" value="1"/>
</dbReference>
<feature type="compositionally biased region" description="Basic and acidic residues" evidence="1">
    <location>
        <begin position="1320"/>
        <end position="1331"/>
    </location>
</feature>
<dbReference type="InterPro" id="IPR011836">
    <property type="entry name" value="YhdP"/>
</dbReference>
<reference evidence="3 4" key="1">
    <citation type="submission" date="2023-03" db="EMBL/GenBank/DDBJ databases">
        <title>Thalassotalea loyana LMG 22536T draft genome sequence.</title>
        <authorList>
            <person name="Sawabe T."/>
        </authorList>
    </citation>
    <scope>NUCLEOTIDE SEQUENCE [LARGE SCALE GENOMIC DNA]</scope>
    <source>
        <strain evidence="3 4">LMG 22536</strain>
    </source>
</reference>
<dbReference type="RefSeq" id="WP_284295775.1">
    <property type="nucleotide sequence ID" value="NZ_BSSV01000001.1"/>
</dbReference>
<dbReference type="Proteomes" id="UP001157134">
    <property type="component" value="Unassembled WGS sequence"/>
</dbReference>
<protein>
    <submittedName>
        <fullName evidence="3">DUF3971 domain-containing protein</fullName>
    </submittedName>
</protein>
<dbReference type="NCBIfam" id="TIGR02099">
    <property type="entry name" value="YhdP family protein"/>
    <property type="match status" value="1"/>
</dbReference>
<feature type="compositionally biased region" description="Polar residues" evidence="1">
    <location>
        <begin position="1279"/>
        <end position="1299"/>
    </location>
</feature>
<dbReference type="InterPro" id="IPR025263">
    <property type="entry name" value="YhdP_central"/>
</dbReference>
<proteinExistence type="predicted"/>
<gene>
    <name evidence="3" type="ORF">tloyanaT_04820</name>
</gene>
<sequence length="1338" mass="148755">MSGSRILNRWLNRLFKVVAVFLVLFAVILSSARLLLPYADNYRVELQDYLNKQLNADIEIGGLTIGWSGTGPTMVAQNVKLVEIAGLKIDVANFGFELDFWSSILSQKLVSSQFDIHGLTAQLEPELLESSDAKTDVVEVIETIADVFLTQIPHVTTRDSRLIVIEDDQQRSLIISKLRWQNIGDKHKGEGEIIVDGVSSNNLKLQLAFTGKELDELSGQAYVEANNIDVTPWLQRVLSIKTDTVDSQINFQVWQTITNGMPDLLQIEFGESDFVWQTEDAPQRLVVNKGQIVGHYNETRQQFDLASNNIEWQTNGNQHVPLAFYLEAQKESVFSYLSSVDVAGVNTVVSLLAPKPETKALLTNLAPQGVLTDVYVRFDGDVKLVADLEGFGNKYANGIPATSGLFASIAHHNNNTAITLSASDSALDFEDGFYRPIPYQALSSNIQISNQGNGLKIKAKALKFLSSELKLDGELALDLPKNEAPGMSLVANIRDVDASNARYYYPLKTMTNNLVGYLENGIVAGKIPLATVIYQGKFKDFPFNENQGVFSVKAELQDAIFKFDSQWPAIHKMDAHLDFTNNSMMITARKGDLSGLNVDQVVAKIDELKGASVLIVDAGIDRQSAQNVHTLLSQSPMQDSVAKVLEQLKISQPISGRFNLNLPLKDTEAVVASGDVFFDNNHIALDAPNMLFDRVNGHLRFENDKINVDELSLDWRGKPIRLTAIGEQKDNFYQTNIDFDAIWLQNHWQSEIPHHLTPYMEGQLAWQGQLKLFNVDGGGFNYQLNAKSDLAGGQLNFPEPYMLLSEQTKPLVVNVDGDSNSSTIDAVLGDNLSFYGVLAHESASFNRAHLILGEEKMMLPTDGFHITTKIDDALFTQWQPFVRDIIESVDEIKSQNSESSTPLLEKPERIRGTINRLDLWGHQLSDVSFNIFDKSNWWLLQLNAKEGRSQVKFYPDWYEQGVDVNIDFLNLPVQQNVAEEIEQAIAHSGEFDVEEAIEQLHEEQDIFASMPPMKVHCDSCRFGLLDLGTIDFDIVRTGEETIELKNFVAMRDGLTAKFDGQWLLQGDYSSTQIIGTLNVKDIESELGRLDIASAIKDSGMKTTYELNWLGSPTSFDLANLNGQLKVNVDDGYVADVSEKGAKLFSLLSLQSLVRKLTLDFRDIFADGMFYSSIKGDLNIEQGVVYTENIKMKGSAGDLTVKGNTDLVKQELDYEMLYKPNLTSSLPALAWIATLNPVTFLAGIAIDEVITSTVVKEFKFVLSGTLDEPNLVQVDRKDTSISVGRSTPPQIVEQSPNQQRQPEKPKENMPGKVTPMSKPTELLDKTEEEKSKTSGGVGG</sequence>
<dbReference type="EMBL" id="BSSV01000001">
    <property type="protein sequence ID" value="GLX84230.1"/>
    <property type="molecule type" value="Genomic_DNA"/>
</dbReference>
<evidence type="ECO:0000256" key="1">
    <source>
        <dbReference type="SAM" id="MobiDB-lite"/>
    </source>
</evidence>
<evidence type="ECO:0000259" key="2">
    <source>
        <dbReference type="Pfam" id="PF13116"/>
    </source>
</evidence>
<evidence type="ECO:0000313" key="4">
    <source>
        <dbReference type="Proteomes" id="UP001157134"/>
    </source>
</evidence>
<keyword evidence="4" id="KW-1185">Reference proteome</keyword>
<organism evidence="3 4">
    <name type="scientific">Thalassotalea loyana</name>
    <dbReference type="NCBI Taxonomy" id="280483"/>
    <lineage>
        <taxon>Bacteria</taxon>
        <taxon>Pseudomonadati</taxon>
        <taxon>Pseudomonadota</taxon>
        <taxon>Gammaproteobacteria</taxon>
        <taxon>Alteromonadales</taxon>
        <taxon>Colwelliaceae</taxon>
        <taxon>Thalassotalea</taxon>
    </lineage>
</organism>
<dbReference type="Pfam" id="PF13116">
    <property type="entry name" value="YhdP"/>
    <property type="match status" value="1"/>
</dbReference>
<name>A0ABQ6HAA6_9GAMM</name>
<evidence type="ECO:0000313" key="3">
    <source>
        <dbReference type="EMBL" id="GLX84230.1"/>
    </source>
</evidence>
<dbReference type="PANTHER" id="PTHR38690:SF1">
    <property type="entry name" value="PROTEASE"/>
    <property type="match status" value="1"/>
</dbReference>
<feature type="domain" description="YhdP central" evidence="2">
    <location>
        <begin position="2"/>
        <end position="1269"/>
    </location>
</feature>